<dbReference type="SMART" id="SM00421">
    <property type="entry name" value="HTH_LUXR"/>
    <property type="match status" value="1"/>
</dbReference>
<evidence type="ECO:0000256" key="4">
    <source>
        <dbReference type="ARBA" id="ARBA00023163"/>
    </source>
</evidence>
<dbReference type="GO" id="GO:0006355">
    <property type="term" value="P:regulation of DNA-templated transcription"/>
    <property type="evidence" value="ECO:0007669"/>
    <property type="project" value="InterPro"/>
</dbReference>
<dbReference type="Pfam" id="PF00072">
    <property type="entry name" value="Response_reg"/>
    <property type="match status" value="1"/>
</dbReference>
<feature type="domain" description="HTH luxR-type" evidence="6">
    <location>
        <begin position="142"/>
        <end position="207"/>
    </location>
</feature>
<dbReference type="SMART" id="SM00448">
    <property type="entry name" value="REC"/>
    <property type="match status" value="1"/>
</dbReference>
<dbReference type="InterPro" id="IPR001789">
    <property type="entry name" value="Sig_transdc_resp-reg_receiver"/>
</dbReference>
<dbReference type="Gene3D" id="3.40.50.2300">
    <property type="match status" value="1"/>
</dbReference>
<protein>
    <submittedName>
        <fullName evidence="8">Response regulator transcription factor</fullName>
    </submittedName>
</protein>
<dbReference type="Proteomes" id="UP000298433">
    <property type="component" value="Unassembled WGS sequence"/>
</dbReference>
<keyword evidence="9" id="KW-1185">Reference proteome</keyword>
<dbReference type="InterPro" id="IPR058245">
    <property type="entry name" value="NreC/VraR/RcsB-like_REC"/>
</dbReference>
<dbReference type="CDD" id="cd17535">
    <property type="entry name" value="REC_NarL-like"/>
    <property type="match status" value="1"/>
</dbReference>
<evidence type="ECO:0000313" key="9">
    <source>
        <dbReference type="Proteomes" id="UP000298433"/>
    </source>
</evidence>
<keyword evidence="3" id="KW-0238">DNA-binding</keyword>
<dbReference type="PANTHER" id="PTHR43214:SF24">
    <property type="entry name" value="TRANSCRIPTIONAL REGULATORY PROTEIN NARL-RELATED"/>
    <property type="match status" value="1"/>
</dbReference>
<evidence type="ECO:0000256" key="3">
    <source>
        <dbReference type="ARBA" id="ARBA00023125"/>
    </source>
</evidence>
<dbReference type="CDD" id="cd06170">
    <property type="entry name" value="LuxR_C_like"/>
    <property type="match status" value="1"/>
</dbReference>
<dbReference type="PROSITE" id="PS50110">
    <property type="entry name" value="RESPONSE_REGULATORY"/>
    <property type="match status" value="1"/>
</dbReference>
<dbReference type="SUPFAM" id="SSF46894">
    <property type="entry name" value="C-terminal effector domain of the bipartite response regulators"/>
    <property type="match status" value="1"/>
</dbReference>
<sequence>MTRVFVVDDHEIVRVGLAGLINAEGDLEVVGEAATKRQALARVAATRPDVVVLDVRLPDGSGIDACRDIRSRDPGIRCLMLTAFDDDEASRASVLAGASGYVLKDIRGERLVAGIRRVAQGESLLTPLLDGRVAASLGLDRGDSAARALTTRERQVLDLISRGLTNRQIGVHLDLAEKTVKNYVSGVLSKLGMERRTQAAVFGAELHRREGEPSARFRPGSPGTLAG</sequence>
<evidence type="ECO:0000259" key="6">
    <source>
        <dbReference type="PROSITE" id="PS50043"/>
    </source>
</evidence>
<dbReference type="GO" id="GO:0000160">
    <property type="term" value="P:phosphorelay signal transduction system"/>
    <property type="evidence" value="ECO:0007669"/>
    <property type="project" value="InterPro"/>
</dbReference>
<evidence type="ECO:0000256" key="2">
    <source>
        <dbReference type="ARBA" id="ARBA00023015"/>
    </source>
</evidence>
<dbReference type="InterPro" id="IPR011006">
    <property type="entry name" value="CheY-like_superfamily"/>
</dbReference>
<gene>
    <name evidence="8" type="ORF">E3T23_10000</name>
</gene>
<evidence type="ECO:0000259" key="7">
    <source>
        <dbReference type="PROSITE" id="PS50110"/>
    </source>
</evidence>
<organism evidence="8 9">
    <name type="scientific">Cryobacterium cheniae</name>
    <dbReference type="NCBI Taxonomy" id="1259262"/>
    <lineage>
        <taxon>Bacteria</taxon>
        <taxon>Bacillati</taxon>
        <taxon>Actinomycetota</taxon>
        <taxon>Actinomycetes</taxon>
        <taxon>Micrococcales</taxon>
        <taxon>Microbacteriaceae</taxon>
        <taxon>Cryobacterium</taxon>
    </lineage>
</organism>
<keyword evidence="4" id="KW-0804">Transcription</keyword>
<keyword evidence="1 5" id="KW-0597">Phosphoprotein</keyword>
<dbReference type="PROSITE" id="PS50043">
    <property type="entry name" value="HTH_LUXR_2"/>
    <property type="match status" value="1"/>
</dbReference>
<feature type="modified residue" description="4-aspartylphosphate" evidence="5">
    <location>
        <position position="54"/>
    </location>
</feature>
<dbReference type="GO" id="GO:0003677">
    <property type="term" value="F:DNA binding"/>
    <property type="evidence" value="ECO:0007669"/>
    <property type="project" value="UniProtKB-KW"/>
</dbReference>
<evidence type="ECO:0000256" key="5">
    <source>
        <dbReference type="PROSITE-ProRule" id="PRU00169"/>
    </source>
</evidence>
<comment type="caution">
    <text evidence="8">The sequence shown here is derived from an EMBL/GenBank/DDBJ whole genome shotgun (WGS) entry which is preliminary data.</text>
</comment>
<dbReference type="InterPro" id="IPR039420">
    <property type="entry name" value="WalR-like"/>
</dbReference>
<dbReference type="InterPro" id="IPR016032">
    <property type="entry name" value="Sig_transdc_resp-reg_C-effctor"/>
</dbReference>
<dbReference type="RefSeq" id="WP_134370223.1">
    <property type="nucleotide sequence ID" value="NZ_SOGN01000044.1"/>
</dbReference>
<feature type="domain" description="Response regulatory" evidence="7">
    <location>
        <begin position="3"/>
        <end position="119"/>
    </location>
</feature>
<dbReference type="Pfam" id="PF00196">
    <property type="entry name" value="GerE"/>
    <property type="match status" value="1"/>
</dbReference>
<dbReference type="InterPro" id="IPR000792">
    <property type="entry name" value="Tscrpt_reg_LuxR_C"/>
</dbReference>
<reference evidence="8 9" key="1">
    <citation type="submission" date="2019-03" db="EMBL/GenBank/DDBJ databases">
        <title>Genomics of glacier-inhabiting Cryobacterium strains.</title>
        <authorList>
            <person name="Liu Q."/>
            <person name="Xin Y.-H."/>
        </authorList>
    </citation>
    <scope>NUCLEOTIDE SEQUENCE [LARGE SCALE GENOMIC DNA]</scope>
    <source>
        <strain evidence="8 9">TMT2-48-2</strain>
    </source>
</reference>
<dbReference type="OrthoDB" id="9808843at2"/>
<name>A0A4R8XRD0_9MICO</name>
<dbReference type="PRINTS" id="PR00038">
    <property type="entry name" value="HTHLUXR"/>
</dbReference>
<proteinExistence type="predicted"/>
<keyword evidence="2" id="KW-0805">Transcription regulation</keyword>
<evidence type="ECO:0000313" key="8">
    <source>
        <dbReference type="EMBL" id="TFC79590.1"/>
    </source>
</evidence>
<dbReference type="AlphaFoldDB" id="A0A4R8XRD0"/>
<dbReference type="PANTHER" id="PTHR43214">
    <property type="entry name" value="TWO-COMPONENT RESPONSE REGULATOR"/>
    <property type="match status" value="1"/>
</dbReference>
<dbReference type="SUPFAM" id="SSF52172">
    <property type="entry name" value="CheY-like"/>
    <property type="match status" value="1"/>
</dbReference>
<evidence type="ECO:0000256" key="1">
    <source>
        <dbReference type="ARBA" id="ARBA00022553"/>
    </source>
</evidence>
<dbReference type="EMBL" id="SOGN01000044">
    <property type="protein sequence ID" value="TFC79590.1"/>
    <property type="molecule type" value="Genomic_DNA"/>
</dbReference>
<accession>A0A4R8XRD0</accession>